<reference evidence="2" key="1">
    <citation type="submission" date="2019-11" db="EMBL/GenBank/DDBJ databases">
        <authorList>
            <person name="Liu Y."/>
            <person name="Hou J."/>
            <person name="Li T.-Q."/>
            <person name="Guan C.-H."/>
            <person name="Wu X."/>
            <person name="Wu H.-Z."/>
            <person name="Ling F."/>
            <person name="Zhang R."/>
            <person name="Shi X.-G."/>
            <person name="Ren J.-P."/>
            <person name="Chen E.-F."/>
            <person name="Sun J.-M."/>
        </authorList>
    </citation>
    <scope>NUCLEOTIDE SEQUENCE</scope>
    <source>
        <strain evidence="2">Adult_tree_wgs_1</strain>
        <tissue evidence="2">Leaves</tissue>
    </source>
</reference>
<comment type="caution">
    <text evidence="2">The sequence shown here is derived from an EMBL/GenBank/DDBJ whole genome shotgun (WGS) entry which is preliminary data.</text>
</comment>
<dbReference type="InterPro" id="IPR006527">
    <property type="entry name" value="F-box-assoc_dom_typ1"/>
</dbReference>
<sequence>MDVIYDLGCCDGLVCVGTERELCIWNPSTGKYKGFFYDVEMSYNGYAGFGFGYDECIDGYKVVGFFYNDCTSGSKPEVKVYTFRSDSWRRIGDCDCHHRIPRGALGTFVNGALHWIYLSMGSESNDIVFGEGNIWRGFGT</sequence>
<dbReference type="InterPro" id="IPR017451">
    <property type="entry name" value="F-box-assoc_interact_dom"/>
</dbReference>
<organism evidence="2 3">
    <name type="scientific">Rhododendron simsii</name>
    <name type="common">Sims's rhododendron</name>
    <dbReference type="NCBI Taxonomy" id="118357"/>
    <lineage>
        <taxon>Eukaryota</taxon>
        <taxon>Viridiplantae</taxon>
        <taxon>Streptophyta</taxon>
        <taxon>Embryophyta</taxon>
        <taxon>Tracheophyta</taxon>
        <taxon>Spermatophyta</taxon>
        <taxon>Magnoliopsida</taxon>
        <taxon>eudicotyledons</taxon>
        <taxon>Gunneridae</taxon>
        <taxon>Pentapetalae</taxon>
        <taxon>asterids</taxon>
        <taxon>Ericales</taxon>
        <taxon>Ericaceae</taxon>
        <taxon>Ericoideae</taxon>
        <taxon>Rhodoreae</taxon>
        <taxon>Rhododendron</taxon>
    </lineage>
</organism>
<accession>A0A834H1Z0</accession>
<evidence type="ECO:0000313" key="2">
    <source>
        <dbReference type="EMBL" id="KAF7143882.1"/>
    </source>
</evidence>
<dbReference type="InterPro" id="IPR050796">
    <property type="entry name" value="SCF_F-box_component"/>
</dbReference>
<dbReference type="NCBIfam" id="TIGR01640">
    <property type="entry name" value="F_box_assoc_1"/>
    <property type="match status" value="1"/>
</dbReference>
<proteinExistence type="predicted"/>
<evidence type="ECO:0000259" key="1">
    <source>
        <dbReference type="Pfam" id="PF07734"/>
    </source>
</evidence>
<dbReference type="Proteomes" id="UP000626092">
    <property type="component" value="Unassembled WGS sequence"/>
</dbReference>
<dbReference type="PANTHER" id="PTHR31672:SF13">
    <property type="entry name" value="F-BOX PROTEIN CPR30-LIKE"/>
    <property type="match status" value="1"/>
</dbReference>
<gene>
    <name evidence="2" type="ORF">RHSIM_Rhsim05G0174200</name>
</gene>
<keyword evidence="3" id="KW-1185">Reference proteome</keyword>
<dbReference type="EMBL" id="WJXA01000005">
    <property type="protein sequence ID" value="KAF7143882.1"/>
    <property type="molecule type" value="Genomic_DNA"/>
</dbReference>
<dbReference type="PANTHER" id="PTHR31672">
    <property type="entry name" value="BNACNNG10540D PROTEIN"/>
    <property type="match status" value="1"/>
</dbReference>
<name>A0A834H1Z0_RHOSS</name>
<dbReference type="OrthoDB" id="1669538at2759"/>
<evidence type="ECO:0000313" key="3">
    <source>
        <dbReference type="Proteomes" id="UP000626092"/>
    </source>
</evidence>
<feature type="domain" description="F-box associated beta-propeller type 1" evidence="1">
    <location>
        <begin position="4"/>
        <end position="125"/>
    </location>
</feature>
<dbReference type="AlphaFoldDB" id="A0A834H1Z0"/>
<dbReference type="Pfam" id="PF07734">
    <property type="entry name" value="FBA_1"/>
    <property type="match status" value="1"/>
</dbReference>
<protein>
    <recommendedName>
        <fullName evidence="1">F-box associated beta-propeller type 1 domain-containing protein</fullName>
    </recommendedName>
</protein>